<protein>
    <recommendedName>
        <fullName evidence="3">DUF1735 domain-containing protein</fullName>
    </recommendedName>
</protein>
<dbReference type="EMBL" id="CP002961">
    <property type="protein sequence ID" value="AFK05409.1"/>
    <property type="molecule type" value="Genomic_DNA"/>
</dbReference>
<gene>
    <name evidence="1" type="ordered locus">Emtol_4286</name>
</gene>
<evidence type="ECO:0008006" key="3">
    <source>
        <dbReference type="Google" id="ProtNLM"/>
    </source>
</evidence>
<proteinExistence type="predicted"/>
<evidence type="ECO:0000313" key="1">
    <source>
        <dbReference type="EMBL" id="AFK05409.1"/>
    </source>
</evidence>
<evidence type="ECO:0000313" key="2">
    <source>
        <dbReference type="Proteomes" id="UP000002875"/>
    </source>
</evidence>
<accession>A0ABM5N7A7</accession>
<organism evidence="1 2">
    <name type="scientific">Emticicia oligotrophica (strain DSM 17448 / CIP 109782 / MTCC 6937 / GPTSA100-15)</name>
    <dbReference type="NCBI Taxonomy" id="929562"/>
    <lineage>
        <taxon>Bacteria</taxon>
        <taxon>Pseudomonadati</taxon>
        <taxon>Bacteroidota</taxon>
        <taxon>Cytophagia</taxon>
        <taxon>Cytophagales</taxon>
        <taxon>Leadbetterellaceae</taxon>
        <taxon>Emticicia</taxon>
    </lineage>
</organism>
<reference evidence="1 2" key="1">
    <citation type="submission" date="2011-07" db="EMBL/GenBank/DDBJ databases">
        <title>The complete genome of chromosome of Emticicia oligotrophica DSM 17448.</title>
        <authorList>
            <consortium name="US DOE Joint Genome Institute (JGI-PGF)"/>
            <person name="Lucas S."/>
            <person name="Han J."/>
            <person name="Lapidus A."/>
            <person name="Bruce D."/>
            <person name="Goodwin L."/>
            <person name="Pitluck S."/>
            <person name="Peters L."/>
            <person name="Kyrpides N."/>
            <person name="Mavromatis K."/>
            <person name="Ivanova N."/>
            <person name="Ovchinnikova G."/>
            <person name="Teshima H."/>
            <person name="Detter J.C."/>
            <person name="Tapia R."/>
            <person name="Han C."/>
            <person name="Land M."/>
            <person name="Hauser L."/>
            <person name="Markowitz V."/>
            <person name="Cheng J.-F."/>
            <person name="Hugenholtz P."/>
            <person name="Woyke T."/>
            <person name="Wu D."/>
            <person name="Tindall B."/>
            <person name="Pomrenke H."/>
            <person name="Brambilla E."/>
            <person name="Klenk H.-P."/>
            <person name="Eisen J.A."/>
        </authorList>
    </citation>
    <scope>NUCLEOTIDE SEQUENCE [LARGE SCALE GENOMIC DNA]</scope>
    <source>
        <strain evidence="1 2">DSM 17448</strain>
    </source>
</reference>
<dbReference type="Proteomes" id="UP000002875">
    <property type="component" value="Chromosome"/>
</dbReference>
<keyword evidence="2" id="KW-1185">Reference proteome</keyword>
<sequence length="534" mass="60287">MQFFLNKNIAQITILLFFLVTVTACKNPLDGFILGFKEPINKSTLRVQFSLPENGQLPQDLDFRIVGQDADKIVTNLNSKNFKISKEGLIVLAVEPLIIPSVSAPIKFTLVAESKAYTKIIKDFIFKNDGNYSLYFPFVKREAPGVINATQQQFDPKRSTSIQIASFNKQENISISVAENTLFYNSDNNSKTDLFDIVVNHYSSANSKSYLPAGGVATNPVDVNDKPLAEPFDFLQTAALFSLEMSTDKDEVIKKFSKPLKLTIEIAGNIINPQSNVNIASNDKIGVFSYDTDIGLWKEEGETYIKKNEQTGKFEIKFEIPHVTYWIAGWKRNICRTGPSFISKSLVKDLDIVYYAQLVNVVDNKLIRDYYISANDGATFNVSFIPKVAEKVKFRVFDYNNFYGGNLKTPIVESPEIPLCGVSKTTIDLSKITIPKYVELDVKLVCPQGQTLNEAGLPSEMKIQFSEPDKNVWRDIGVLTRANSKLKTYKMQVGQKFDLRASTDGGVSWPYVQKNYLIDKQNWSFRITMKDYCK</sequence>
<name>A0ABM5N7A7_EMTOG</name>
<dbReference type="PROSITE" id="PS51257">
    <property type="entry name" value="PROKAR_LIPOPROTEIN"/>
    <property type="match status" value="1"/>
</dbReference>